<feature type="compositionally biased region" description="Acidic residues" evidence="1">
    <location>
        <begin position="40"/>
        <end position="63"/>
    </location>
</feature>
<dbReference type="EMBL" id="CAICTM010001879">
    <property type="protein sequence ID" value="CAB9526755.1"/>
    <property type="molecule type" value="Genomic_DNA"/>
</dbReference>
<sequence length="130" mass="14088">MVGSIRISLSDALAKGMKLDDIEIVSDDDDISCCSTESDTVSDEDCNDFSDSFDSEDDDGDEDSVVTTRSQAFERLSQTCIQAEAMLRLEMERLGLHEGKPALIAFPRRFSAPECLVNTGKSEGQVGIAA</sequence>
<keyword evidence="3" id="KW-1185">Reference proteome</keyword>
<protein>
    <submittedName>
        <fullName evidence="2">Uncharacterized protein</fullName>
    </submittedName>
</protein>
<name>A0A9N8EUS2_9STRA</name>
<feature type="region of interest" description="Disordered" evidence="1">
    <location>
        <begin position="34"/>
        <end position="63"/>
    </location>
</feature>
<gene>
    <name evidence="2" type="ORF">SEMRO_1881_G303350.1</name>
</gene>
<evidence type="ECO:0000313" key="3">
    <source>
        <dbReference type="Proteomes" id="UP001153069"/>
    </source>
</evidence>
<proteinExistence type="predicted"/>
<dbReference type="Proteomes" id="UP001153069">
    <property type="component" value="Unassembled WGS sequence"/>
</dbReference>
<evidence type="ECO:0000256" key="1">
    <source>
        <dbReference type="SAM" id="MobiDB-lite"/>
    </source>
</evidence>
<evidence type="ECO:0000313" key="2">
    <source>
        <dbReference type="EMBL" id="CAB9526755.1"/>
    </source>
</evidence>
<dbReference type="AlphaFoldDB" id="A0A9N8EUS2"/>
<accession>A0A9N8EUS2</accession>
<comment type="caution">
    <text evidence="2">The sequence shown here is derived from an EMBL/GenBank/DDBJ whole genome shotgun (WGS) entry which is preliminary data.</text>
</comment>
<organism evidence="2 3">
    <name type="scientific">Seminavis robusta</name>
    <dbReference type="NCBI Taxonomy" id="568900"/>
    <lineage>
        <taxon>Eukaryota</taxon>
        <taxon>Sar</taxon>
        <taxon>Stramenopiles</taxon>
        <taxon>Ochrophyta</taxon>
        <taxon>Bacillariophyta</taxon>
        <taxon>Bacillariophyceae</taxon>
        <taxon>Bacillariophycidae</taxon>
        <taxon>Naviculales</taxon>
        <taxon>Naviculaceae</taxon>
        <taxon>Seminavis</taxon>
    </lineage>
</organism>
<reference evidence="2" key="1">
    <citation type="submission" date="2020-06" db="EMBL/GenBank/DDBJ databases">
        <authorList>
            <consortium name="Plant Systems Biology data submission"/>
        </authorList>
    </citation>
    <scope>NUCLEOTIDE SEQUENCE</scope>
    <source>
        <strain evidence="2">D6</strain>
    </source>
</reference>